<evidence type="ECO:0000313" key="1">
    <source>
        <dbReference type="EMBL" id="AGX05337.1"/>
    </source>
</evidence>
<evidence type="ECO:0000313" key="2">
    <source>
        <dbReference type="Proteomes" id="UP000017805"/>
    </source>
</evidence>
<dbReference type="PATRIC" id="fig|1367477.3.peg.3437"/>
<dbReference type="Proteomes" id="UP000017805">
    <property type="component" value="Chromosome"/>
</dbReference>
<proteinExistence type="predicted"/>
<name>U5LFG8_9BACI</name>
<gene>
    <name evidence="1" type="ORF">N288_17260</name>
</gene>
<dbReference type="EMBL" id="CP006643">
    <property type="protein sequence ID" value="AGX05337.1"/>
    <property type="molecule type" value="Genomic_DNA"/>
</dbReference>
<reference evidence="1 2" key="1">
    <citation type="submission" date="2013-07" db="EMBL/GenBank/DDBJ databases">
        <title>Complete genome sequence of Bacillus infantis NRRL B-14911 that has potential to induce cardiac disease by antigenic mimicry.</title>
        <authorList>
            <person name="Massilamany C."/>
            <person name="Smith T.P.L."/>
            <person name="Loy J.D."/>
            <person name="Barletta R."/>
            <person name="Reddy J."/>
        </authorList>
    </citation>
    <scope>NUCLEOTIDE SEQUENCE [LARGE SCALE GENOMIC DNA]</scope>
    <source>
        <strain evidence="1 2">NRRL B-14911</strain>
    </source>
</reference>
<accession>U5LFG8</accession>
<organism evidence="1 2">
    <name type="scientific">Bacillus infantis NRRL B-14911</name>
    <dbReference type="NCBI Taxonomy" id="1367477"/>
    <lineage>
        <taxon>Bacteria</taxon>
        <taxon>Bacillati</taxon>
        <taxon>Bacillota</taxon>
        <taxon>Bacilli</taxon>
        <taxon>Bacillales</taxon>
        <taxon>Bacillaceae</taxon>
        <taxon>Bacillus</taxon>
    </lineage>
</organism>
<dbReference type="AlphaFoldDB" id="U5LFG8"/>
<dbReference type="KEGG" id="bif:N288_17260"/>
<keyword evidence="2" id="KW-1185">Reference proteome</keyword>
<dbReference type="HOGENOM" id="CLU_2987000_0_0_9"/>
<protein>
    <submittedName>
        <fullName evidence="1">Uncharacterized protein</fullName>
    </submittedName>
</protein>
<sequence length="57" mass="6772">MYPRSLNEYMTVILLESQAPIDPAEYLIPYFKHKKEEPLTLAIHSSQTRFLDCRLLF</sequence>